<comment type="caution">
    <text evidence="4">The sequence shown here is derived from an EMBL/GenBank/DDBJ whole genome shotgun (WGS) entry which is preliminary data.</text>
</comment>
<dbReference type="Proteomes" id="UP000198711">
    <property type="component" value="Unassembled WGS sequence"/>
</dbReference>
<evidence type="ECO:0000256" key="2">
    <source>
        <dbReference type="SAM" id="SignalP"/>
    </source>
</evidence>
<dbReference type="RefSeq" id="WP_092721725.1">
    <property type="nucleotide sequence ID" value="NZ_FNNO01000001.1"/>
</dbReference>
<keyword evidence="2" id="KW-0732">Signal</keyword>
<gene>
    <name evidence="4" type="ORF">SAMN05444410_101561</name>
</gene>
<dbReference type="GO" id="GO:0045493">
    <property type="term" value="P:xylan catabolic process"/>
    <property type="evidence" value="ECO:0007669"/>
    <property type="project" value="InterPro"/>
</dbReference>
<protein>
    <submittedName>
        <fullName evidence="4">Glycosyl hydrolase family 67 N-terminus</fullName>
    </submittedName>
</protein>
<keyword evidence="5" id="KW-1185">Reference proteome</keyword>
<dbReference type="PROSITE" id="PS51257">
    <property type="entry name" value="PROKAR_LIPOPROTEIN"/>
    <property type="match status" value="1"/>
</dbReference>
<dbReference type="InterPro" id="IPR005154">
    <property type="entry name" value="Glyco_hydro_67_aGlcAse_N"/>
</dbReference>
<feature type="domain" description="Alpha glucuronidase N-terminal" evidence="3">
    <location>
        <begin position="41"/>
        <end position="126"/>
    </location>
</feature>
<dbReference type="Pfam" id="PF16126">
    <property type="entry name" value="DUF4838"/>
    <property type="match status" value="1"/>
</dbReference>
<evidence type="ECO:0000313" key="4">
    <source>
        <dbReference type="EMBL" id="SDW22684.1"/>
    </source>
</evidence>
<proteinExistence type="predicted"/>
<dbReference type="InterPro" id="IPR029018">
    <property type="entry name" value="Hex-like_dom2"/>
</dbReference>
<evidence type="ECO:0000256" key="1">
    <source>
        <dbReference type="ARBA" id="ARBA00022801"/>
    </source>
</evidence>
<keyword evidence="1 4" id="KW-0378">Hydrolase</keyword>
<accession>A0A8X8IDX2</accession>
<organism evidence="4 5">
    <name type="scientific">Hydrobacter penzbergensis</name>
    <dbReference type="NCBI Taxonomy" id="1235997"/>
    <lineage>
        <taxon>Bacteria</taxon>
        <taxon>Pseudomonadati</taxon>
        <taxon>Bacteroidota</taxon>
        <taxon>Chitinophagia</taxon>
        <taxon>Chitinophagales</taxon>
        <taxon>Chitinophagaceae</taxon>
        <taxon>Hydrobacter</taxon>
    </lineage>
</organism>
<name>A0A8X8IDX2_9BACT</name>
<dbReference type="Gene3D" id="3.30.379.10">
    <property type="entry name" value="Chitobiase/beta-hexosaminidase domain 2-like"/>
    <property type="match status" value="1"/>
</dbReference>
<dbReference type="PANTHER" id="PTHR47406:SF2">
    <property type="entry name" value="ALPHA GLUCURONIDASE N-TERMINAL DOMAIN-CONTAINING PROTEIN"/>
    <property type="match status" value="1"/>
</dbReference>
<dbReference type="Pfam" id="PF03648">
    <property type="entry name" value="Glyco_hydro_67N"/>
    <property type="match status" value="1"/>
</dbReference>
<sequence length="754" mass="85177">MMRFVLTIMISLMLTSCNRAADLVLVSKGHSAYTIIIPAEATANEKKAAGILQQYIQQLSGIRLPIQPEPVSATSKSPSIYVGNTEKAQSFQVGSVNGEGYLLTRQDNNLVLYGRHGQGVVYAVYAFIEKYFHLFKGAGEPVFITPVRDLVVTGFTPAISNPAFIYRQAYFPASQDAEYLSWHKLQQFEDLWGIWGHSYFKLVDSAIYFKTHPEYFSAIDSIRQPVQLCMSNEKVVEIAIAALKKRMEKFPDAEYWSVSANDDINYCTCEKCRAIQKEEGSASGAHLRFVNRIAAAFPDKKITTLAYQYTAEPPAKTKPLPNVFIMLSTIDAYRSAPLVQEASARLFMKQIKGWRKLTGNLMLWDYNTQFTNYLSPFPDLFFLADNIRFYQSLGVKGLFSQGSGESYSDLAELRSYLLAKLSWDPQADWRQLIETFCSQYYGAAAPFIRSYIDQLQEAAQHSGRPIDIYGNPVWEYNTYLSPEKIDAYSTILDKAAAAVENDTLKKARVERVRLSLEYTVLQQSRFFGPEKHGYLELLPNQSGYRVKALWPGKVERFGAAATRAGVRELSEGGLSPDAYGQEWQGLFEKGWQPNLALHAAVKLATPFAPEYTNKGPLTLVDGVTGNHDFSYNWLCFYGQDMIATIDMGETKTVSNIHAAFLDDPKHHIFLPASLQVEVSADGSRYEAVQSTYMNQLGGALEEHYNIHRIVFDFSVPETRIRYIRFSAKNHAALPKWRYHPNKKPMIACDEIYVL</sequence>
<evidence type="ECO:0000259" key="3">
    <source>
        <dbReference type="Pfam" id="PF03648"/>
    </source>
</evidence>
<dbReference type="InterPro" id="IPR032287">
    <property type="entry name" value="DUF4838"/>
</dbReference>
<feature type="chain" id="PRO_5036458033" evidence="2">
    <location>
        <begin position="21"/>
        <end position="754"/>
    </location>
</feature>
<dbReference type="EMBL" id="FNNO01000001">
    <property type="protein sequence ID" value="SDW22684.1"/>
    <property type="molecule type" value="Genomic_DNA"/>
</dbReference>
<dbReference type="GO" id="GO:0046559">
    <property type="term" value="F:alpha-glucuronidase activity"/>
    <property type="evidence" value="ECO:0007669"/>
    <property type="project" value="InterPro"/>
</dbReference>
<feature type="signal peptide" evidence="2">
    <location>
        <begin position="1"/>
        <end position="20"/>
    </location>
</feature>
<dbReference type="Gene3D" id="2.60.120.260">
    <property type="entry name" value="Galactose-binding domain-like"/>
    <property type="match status" value="1"/>
</dbReference>
<dbReference type="SUPFAM" id="SSF55545">
    <property type="entry name" value="beta-N-acetylhexosaminidase-like domain"/>
    <property type="match status" value="1"/>
</dbReference>
<dbReference type="PANTHER" id="PTHR47406">
    <property type="entry name" value="COAGULATION FACTOR 5/8 TYPE, C-TERMINAL"/>
    <property type="match status" value="1"/>
</dbReference>
<reference evidence="4 5" key="1">
    <citation type="submission" date="2016-10" db="EMBL/GenBank/DDBJ databases">
        <authorList>
            <person name="Varghese N."/>
            <person name="Submissions S."/>
        </authorList>
    </citation>
    <scope>NUCLEOTIDE SEQUENCE [LARGE SCALE GENOMIC DNA]</scope>
    <source>
        <strain evidence="4 5">DSM 25353</strain>
    </source>
</reference>
<dbReference type="AlphaFoldDB" id="A0A8X8IDX2"/>
<evidence type="ECO:0000313" key="5">
    <source>
        <dbReference type="Proteomes" id="UP000198711"/>
    </source>
</evidence>